<dbReference type="Gene3D" id="2.80.10.50">
    <property type="match status" value="1"/>
</dbReference>
<gene>
    <name evidence="4" type="ORF">D7318_26340</name>
    <name evidence="3" type="ORF">D7319_27295</name>
</gene>
<comment type="caution">
    <text evidence="3">The sequence shown here is derived from an EMBL/GenBank/DDBJ whole genome shotgun (WGS) entry which is preliminary data.</text>
</comment>
<dbReference type="EMBL" id="RBDX01000032">
    <property type="protein sequence ID" value="RKN04738.1"/>
    <property type="molecule type" value="Genomic_DNA"/>
</dbReference>
<dbReference type="AlphaFoldDB" id="A0A3A9VV09"/>
<dbReference type="CDD" id="cd00161">
    <property type="entry name" value="beta-trefoil_Ricin-like"/>
    <property type="match status" value="1"/>
</dbReference>
<keyword evidence="2" id="KW-0472">Membrane</keyword>
<proteinExistence type="predicted"/>
<feature type="region of interest" description="Disordered" evidence="1">
    <location>
        <begin position="103"/>
        <end position="201"/>
    </location>
</feature>
<dbReference type="OrthoDB" id="3444343at2"/>
<dbReference type="Proteomes" id="UP000275024">
    <property type="component" value="Unassembled WGS sequence"/>
</dbReference>
<keyword evidence="2" id="KW-0812">Transmembrane</keyword>
<evidence type="ECO:0000313" key="5">
    <source>
        <dbReference type="Proteomes" id="UP000268652"/>
    </source>
</evidence>
<dbReference type="EMBL" id="RBDY01000029">
    <property type="protein sequence ID" value="RKN15944.1"/>
    <property type="molecule type" value="Genomic_DNA"/>
</dbReference>
<dbReference type="RefSeq" id="WP_120699712.1">
    <property type="nucleotide sequence ID" value="NZ_RBDX01000032.1"/>
</dbReference>
<dbReference type="InterPro" id="IPR035992">
    <property type="entry name" value="Ricin_B-like_lectins"/>
</dbReference>
<dbReference type="PROSITE" id="PS50231">
    <property type="entry name" value="RICIN_B_LECTIN"/>
    <property type="match status" value="1"/>
</dbReference>
<evidence type="ECO:0000313" key="3">
    <source>
        <dbReference type="EMBL" id="RKN04738.1"/>
    </source>
</evidence>
<feature type="compositionally biased region" description="Acidic residues" evidence="1">
    <location>
        <begin position="161"/>
        <end position="173"/>
    </location>
</feature>
<feature type="compositionally biased region" description="Low complexity" evidence="1">
    <location>
        <begin position="129"/>
        <end position="138"/>
    </location>
</feature>
<dbReference type="SUPFAM" id="SSF50370">
    <property type="entry name" value="Ricin B-like lectins"/>
    <property type="match status" value="1"/>
</dbReference>
<accession>A0A3A9VV09</accession>
<name>A0A3A9VV09_9ACTN</name>
<reference evidence="5 6" key="1">
    <citation type="submission" date="2018-09" db="EMBL/GenBank/DDBJ databases">
        <title>Streptomyces sp. nov. DS1-2, an endophytic actinomycete isolated from roots of Dendrobium scabrilingue.</title>
        <authorList>
            <person name="Kuncharoen N."/>
            <person name="Kudo T."/>
            <person name="Ohkuma M."/>
            <person name="Yuki M."/>
            <person name="Tanasupawat S."/>
        </authorList>
    </citation>
    <scope>NUCLEOTIDE SEQUENCE [LARGE SCALE GENOMIC DNA]</scope>
    <source>
        <strain evidence="3 6">AZ1-7</strain>
        <strain evidence="4 5">DS1-2</strain>
    </source>
</reference>
<evidence type="ECO:0000313" key="4">
    <source>
        <dbReference type="EMBL" id="RKN15944.1"/>
    </source>
</evidence>
<evidence type="ECO:0000313" key="6">
    <source>
        <dbReference type="Proteomes" id="UP000275024"/>
    </source>
</evidence>
<dbReference type="Proteomes" id="UP000268652">
    <property type="component" value="Unassembled WGS sequence"/>
</dbReference>
<feature type="compositionally biased region" description="Pro residues" evidence="1">
    <location>
        <begin position="147"/>
        <end position="159"/>
    </location>
</feature>
<protein>
    <submittedName>
        <fullName evidence="3">Uncharacterized protein</fullName>
    </submittedName>
</protein>
<evidence type="ECO:0000256" key="1">
    <source>
        <dbReference type="SAM" id="MobiDB-lite"/>
    </source>
</evidence>
<feature type="transmembrane region" description="Helical" evidence="2">
    <location>
        <begin position="76"/>
        <end position="96"/>
    </location>
</feature>
<sequence>MTQQDNGIPGPLEVRRAVTLPAADPTAAWAALVPGGAAATAATAAVPVVAEPESGPESKPKSKSESAAGGGRRGKGLLIAAAIAGVALLSSPLLFIGGDDGEARASGASPRPTAEAAPTEEAADESEAPAEPTPAESAEPTDEPVEPSTPPETEAPPETPAEAEAEAPAEDADEGRPDGPGRGDWGRPGGQSPDGEDLTDSSGVVLYHVGTGRCAGSGGNGGPALVECGGSSFGAMLWDLTVRQRDAGPGGAELFTLAGTGGGSCLEPAGGQVGAGPCHASGGQLWWLDEQGGGGSRIRNSGGDQCLGGEGDRLTVVPCGSGNDLWALAGLGGGDGRR</sequence>
<keyword evidence="5" id="KW-1185">Reference proteome</keyword>
<evidence type="ECO:0000256" key="2">
    <source>
        <dbReference type="SAM" id="Phobius"/>
    </source>
</evidence>
<feature type="compositionally biased region" description="Basic and acidic residues" evidence="1">
    <location>
        <begin position="174"/>
        <end position="185"/>
    </location>
</feature>
<keyword evidence="2" id="KW-1133">Transmembrane helix</keyword>
<organism evidence="3 6">
    <name type="scientific">Streptomyces radicis</name>
    <dbReference type="NCBI Taxonomy" id="1750517"/>
    <lineage>
        <taxon>Bacteria</taxon>
        <taxon>Bacillati</taxon>
        <taxon>Actinomycetota</taxon>
        <taxon>Actinomycetes</taxon>
        <taxon>Kitasatosporales</taxon>
        <taxon>Streptomycetaceae</taxon>
        <taxon>Streptomyces</taxon>
    </lineage>
</organism>
<feature type="region of interest" description="Disordered" evidence="1">
    <location>
        <begin position="49"/>
        <end position="72"/>
    </location>
</feature>